<evidence type="ECO:0000256" key="2">
    <source>
        <dbReference type="ARBA" id="ARBA00022722"/>
    </source>
</evidence>
<keyword evidence="2" id="KW-0540">Nuclease</keyword>
<dbReference type="PANTHER" id="PTHR33397">
    <property type="entry name" value="UPF0331 PROTEIN YUTE"/>
    <property type="match status" value="1"/>
</dbReference>
<dbReference type="Proteomes" id="UP000189177">
    <property type="component" value="Unassembled WGS sequence"/>
</dbReference>
<dbReference type="Gene3D" id="1.20.120.580">
    <property type="entry name" value="bsu32300-like"/>
    <property type="match status" value="1"/>
</dbReference>
<dbReference type="OrthoDB" id="161881at2"/>
<dbReference type="RefSeq" id="WP_018947173.1">
    <property type="nucleotide sequence ID" value="NZ_MUZR01000035.1"/>
</dbReference>
<protein>
    <recommendedName>
        <fullName evidence="7">DUF86 domain-containing protein</fullName>
    </recommendedName>
</protein>
<keyword evidence="1" id="KW-1277">Toxin-antitoxin system</keyword>
<dbReference type="PANTHER" id="PTHR33397:SF5">
    <property type="entry name" value="RNASE YUTE-RELATED"/>
    <property type="match status" value="1"/>
</dbReference>
<sequence length="140" mass="15748">MPPDTAEVIGRKLDMLHRFLTDMEYYAALDVSVQRQEHYAIERLLQLLCESAADIGLQLLRRDGDRLASAYREVFIALRDRHGLDAGLADQLVDACAMRNVLTHLYDTIDLDRVIGAVPDALEVYSAFASWAGERVRSSP</sequence>
<accession>A0A1V2ZXG5</accession>
<dbReference type="GO" id="GO:0004540">
    <property type="term" value="F:RNA nuclease activity"/>
    <property type="evidence" value="ECO:0007669"/>
    <property type="project" value="InterPro"/>
</dbReference>
<gene>
    <name evidence="5" type="ORF">B1A74_09000</name>
</gene>
<dbReference type="InterPro" id="IPR008201">
    <property type="entry name" value="HepT-like"/>
</dbReference>
<keyword evidence="6" id="KW-1185">Reference proteome</keyword>
<proteinExistence type="inferred from homology"/>
<evidence type="ECO:0000256" key="1">
    <source>
        <dbReference type="ARBA" id="ARBA00022649"/>
    </source>
</evidence>
<dbReference type="EMBL" id="MUZR01000035">
    <property type="protein sequence ID" value="OOC09756.1"/>
    <property type="molecule type" value="Genomic_DNA"/>
</dbReference>
<comment type="caution">
    <text evidence="5">The sequence shown here is derived from an EMBL/GenBank/DDBJ whole genome shotgun (WGS) entry which is preliminary data.</text>
</comment>
<dbReference type="InterPro" id="IPR037038">
    <property type="entry name" value="HepT-like_sf"/>
</dbReference>
<dbReference type="GO" id="GO:0016787">
    <property type="term" value="F:hydrolase activity"/>
    <property type="evidence" value="ECO:0007669"/>
    <property type="project" value="UniProtKB-KW"/>
</dbReference>
<organism evidence="5 6">
    <name type="scientific">Thioalkalivibrio halophilus</name>
    <dbReference type="NCBI Taxonomy" id="252474"/>
    <lineage>
        <taxon>Bacteria</taxon>
        <taxon>Pseudomonadati</taxon>
        <taxon>Pseudomonadota</taxon>
        <taxon>Gammaproteobacteria</taxon>
        <taxon>Chromatiales</taxon>
        <taxon>Ectothiorhodospiraceae</taxon>
        <taxon>Thioalkalivibrio</taxon>
    </lineage>
</organism>
<evidence type="ECO:0000313" key="6">
    <source>
        <dbReference type="Proteomes" id="UP000189177"/>
    </source>
</evidence>
<dbReference type="NCBIfam" id="NF047751">
    <property type="entry name" value="HepT_toxin"/>
    <property type="match status" value="1"/>
</dbReference>
<evidence type="ECO:0000313" key="5">
    <source>
        <dbReference type="EMBL" id="OOC09756.1"/>
    </source>
</evidence>
<dbReference type="GO" id="GO:0110001">
    <property type="term" value="C:toxin-antitoxin complex"/>
    <property type="evidence" value="ECO:0007669"/>
    <property type="project" value="InterPro"/>
</dbReference>
<dbReference type="AlphaFoldDB" id="A0A1V2ZXG5"/>
<keyword evidence="3" id="KW-0378">Hydrolase</keyword>
<evidence type="ECO:0000256" key="4">
    <source>
        <dbReference type="ARBA" id="ARBA00024207"/>
    </source>
</evidence>
<evidence type="ECO:0000256" key="3">
    <source>
        <dbReference type="ARBA" id="ARBA00022801"/>
    </source>
</evidence>
<reference evidence="5 6" key="1">
    <citation type="submission" date="2017-02" db="EMBL/GenBank/DDBJ databases">
        <title>Genomic diversity within the haloalkaliphilic genus Thioalkalivibrio.</title>
        <authorList>
            <person name="Ahn A.-C."/>
            <person name="Meier-Kolthoff J."/>
            <person name="Overmars L."/>
            <person name="Richter M."/>
            <person name="Woyke T."/>
            <person name="Sorokin D.Y."/>
            <person name="Muyzer G."/>
        </authorList>
    </citation>
    <scope>NUCLEOTIDE SEQUENCE [LARGE SCALE GENOMIC DNA]</scope>
    <source>
        <strain evidence="5 6">HL17</strain>
    </source>
</reference>
<evidence type="ECO:0008006" key="7">
    <source>
        <dbReference type="Google" id="ProtNLM"/>
    </source>
</evidence>
<dbReference type="Pfam" id="PF01934">
    <property type="entry name" value="HepT-like"/>
    <property type="match status" value="1"/>
</dbReference>
<name>A0A1V2ZXG5_9GAMM</name>
<dbReference type="InterPro" id="IPR052379">
    <property type="entry name" value="Type_VII_TA_RNase"/>
</dbReference>
<dbReference type="STRING" id="252474.B1A74_09000"/>
<comment type="similarity">
    <text evidence="4">Belongs to the HepT RNase toxin family.</text>
</comment>